<gene>
    <name evidence="1" type="ORF">GDO78_002784</name>
</gene>
<dbReference type="Proteomes" id="UP000770717">
    <property type="component" value="Unassembled WGS sequence"/>
</dbReference>
<name>A0A8J6K3N1_ELECQ</name>
<proteinExistence type="predicted"/>
<accession>A0A8J6K3N1</accession>
<sequence length="68" mass="7857">MMATNWSALANPFFGGSSPIGTRPTQYKNHMETKKKKTIYFCEHTGFKNNLHVPRCCQRQYMDSVEPT</sequence>
<evidence type="ECO:0000313" key="2">
    <source>
        <dbReference type="Proteomes" id="UP000770717"/>
    </source>
</evidence>
<dbReference type="AlphaFoldDB" id="A0A8J6K3N1"/>
<organism evidence="1 2">
    <name type="scientific">Eleutherodactylus coqui</name>
    <name type="common">Puerto Rican coqui</name>
    <dbReference type="NCBI Taxonomy" id="57060"/>
    <lineage>
        <taxon>Eukaryota</taxon>
        <taxon>Metazoa</taxon>
        <taxon>Chordata</taxon>
        <taxon>Craniata</taxon>
        <taxon>Vertebrata</taxon>
        <taxon>Euteleostomi</taxon>
        <taxon>Amphibia</taxon>
        <taxon>Batrachia</taxon>
        <taxon>Anura</taxon>
        <taxon>Neobatrachia</taxon>
        <taxon>Hyloidea</taxon>
        <taxon>Eleutherodactylidae</taxon>
        <taxon>Eleutherodactylinae</taxon>
        <taxon>Eleutherodactylus</taxon>
        <taxon>Eleutherodactylus</taxon>
    </lineage>
</organism>
<evidence type="ECO:0000313" key="1">
    <source>
        <dbReference type="EMBL" id="KAG9477575.1"/>
    </source>
</evidence>
<reference evidence="1" key="1">
    <citation type="thesis" date="2020" institute="ProQuest LLC" country="789 East Eisenhower Parkway, Ann Arbor, MI, USA">
        <title>Comparative Genomics and Chromosome Evolution.</title>
        <authorList>
            <person name="Mudd A.B."/>
        </authorList>
    </citation>
    <scope>NUCLEOTIDE SEQUENCE</scope>
    <source>
        <strain evidence="1">HN-11 Male</strain>
        <tissue evidence="1">Kidney and liver</tissue>
    </source>
</reference>
<comment type="caution">
    <text evidence="1">The sequence shown here is derived from an EMBL/GenBank/DDBJ whole genome shotgun (WGS) entry which is preliminary data.</text>
</comment>
<dbReference type="EMBL" id="WNTK01000010">
    <property type="protein sequence ID" value="KAG9477575.1"/>
    <property type="molecule type" value="Genomic_DNA"/>
</dbReference>
<protein>
    <submittedName>
        <fullName evidence="1">Uncharacterized protein</fullName>
    </submittedName>
</protein>
<keyword evidence="2" id="KW-1185">Reference proteome</keyword>